<feature type="transmembrane region" description="Helical" evidence="1">
    <location>
        <begin position="267"/>
        <end position="284"/>
    </location>
</feature>
<feature type="transmembrane region" description="Helical" evidence="1">
    <location>
        <begin position="20"/>
        <end position="50"/>
    </location>
</feature>
<feature type="transmembrane region" description="Helical" evidence="1">
    <location>
        <begin position="71"/>
        <end position="92"/>
    </location>
</feature>
<comment type="caution">
    <text evidence="2">The sequence shown here is derived from an EMBL/GenBank/DDBJ whole genome shotgun (WGS) entry which is preliminary data.</text>
</comment>
<evidence type="ECO:0000313" key="2">
    <source>
        <dbReference type="EMBL" id="OCC15899.1"/>
    </source>
</evidence>
<feature type="transmembrane region" description="Helical" evidence="1">
    <location>
        <begin position="195"/>
        <end position="217"/>
    </location>
</feature>
<feature type="transmembrane region" description="Helical" evidence="1">
    <location>
        <begin position="139"/>
        <end position="159"/>
    </location>
</feature>
<organism evidence="2 3">
    <name type="scientific">Dissulfuribacter thermophilus</name>
    <dbReference type="NCBI Taxonomy" id="1156395"/>
    <lineage>
        <taxon>Bacteria</taxon>
        <taxon>Pseudomonadati</taxon>
        <taxon>Thermodesulfobacteriota</taxon>
        <taxon>Dissulfuribacteria</taxon>
        <taxon>Dissulfuribacterales</taxon>
        <taxon>Dissulfuribacteraceae</taxon>
        <taxon>Dissulfuribacter</taxon>
    </lineage>
</organism>
<dbReference type="OrthoDB" id="9810382at2"/>
<evidence type="ECO:0000256" key="1">
    <source>
        <dbReference type="SAM" id="Phobius"/>
    </source>
</evidence>
<accession>A0A1B9F7I2</accession>
<feature type="transmembrane region" description="Helical" evidence="1">
    <location>
        <begin position="296"/>
        <end position="315"/>
    </location>
</feature>
<reference evidence="2 3" key="1">
    <citation type="submission" date="2016-06" db="EMBL/GenBank/DDBJ databases">
        <title>Respiratory ammonification of nitrate coupled to the oxidation of elemental sulfur in deep-sea autotrophic thermophilic bacteria.</title>
        <authorList>
            <person name="Slobodkina G.B."/>
            <person name="Mardanov A.V."/>
            <person name="Ravin N.V."/>
            <person name="Frolova A.A."/>
            <person name="Viryasiv M.B."/>
            <person name="Chernyh N.A."/>
            <person name="Bonch-Osmolovskaya E.A."/>
            <person name="Slobodkin A.I."/>
        </authorList>
    </citation>
    <scope>NUCLEOTIDE SEQUENCE [LARGE SCALE GENOMIC DNA]</scope>
    <source>
        <strain evidence="2 3">S69</strain>
    </source>
</reference>
<keyword evidence="3" id="KW-1185">Reference proteome</keyword>
<gene>
    <name evidence="2" type="ORF">DBT_0824</name>
</gene>
<dbReference type="AlphaFoldDB" id="A0A1B9F7I2"/>
<dbReference type="RefSeq" id="WP_067616627.1">
    <property type="nucleotide sequence ID" value="NZ_MAGO01000003.1"/>
</dbReference>
<proteinExistence type="predicted"/>
<feature type="transmembrane region" description="Helical" evidence="1">
    <location>
        <begin position="335"/>
        <end position="361"/>
    </location>
</feature>
<name>A0A1B9F7I2_9BACT</name>
<feature type="transmembrane region" description="Helical" evidence="1">
    <location>
        <begin position="381"/>
        <end position="402"/>
    </location>
</feature>
<protein>
    <submittedName>
        <fullName evidence="2">Uncharacterized protein</fullName>
    </submittedName>
</protein>
<dbReference type="Proteomes" id="UP000093080">
    <property type="component" value="Unassembled WGS sequence"/>
</dbReference>
<sequence>MDLSQFLNGLRDPSGLPFYPIVFQFLMVLTFSVHIIAINIVVGGLFVAVWEAWNGGPFGKRLACALGKVSTIALSLGIVFGVAPLLFVQVIYDPFWYASNTMSAIWTMIFLVLVCIAFYSSYGFYLGNKKNGEDGNLKLFWAYVGVVSIVLSGLIIHMLSMEALLPEQWFKWLVEADGSLLTGGARFHGVSPGRISHYLFASFAVTGVFLMLYSWYFSPRKDIDEGYLDYVAKKGINLALYGTLFSVGAGFWWAGEVPSSLEFLKNPIFLLSVIGAVILMLYLAKASIKPVKHSILVAIIMSIIIFIMSYAREILRIKYVGAFDYSIFSYKLNISWGSTALFFGTFIMGLAVLYFPIVAAFKAGRAEQGTVVTISPKIGNFANLVLIAWIVIVAALGIFISIKNGTLF</sequence>
<keyword evidence="1" id="KW-0472">Membrane</keyword>
<feature type="transmembrane region" description="Helical" evidence="1">
    <location>
        <begin position="104"/>
        <end position="127"/>
    </location>
</feature>
<keyword evidence="1" id="KW-0812">Transmembrane</keyword>
<feature type="transmembrane region" description="Helical" evidence="1">
    <location>
        <begin position="238"/>
        <end position="255"/>
    </location>
</feature>
<dbReference type="STRING" id="1156395.DBT_0824"/>
<dbReference type="EMBL" id="MAGO01000003">
    <property type="protein sequence ID" value="OCC15899.1"/>
    <property type="molecule type" value="Genomic_DNA"/>
</dbReference>
<evidence type="ECO:0000313" key="3">
    <source>
        <dbReference type="Proteomes" id="UP000093080"/>
    </source>
</evidence>
<keyword evidence="1" id="KW-1133">Transmembrane helix</keyword>